<organism evidence="1 2">
    <name type="scientific">Dallia pectoralis</name>
    <name type="common">Alaska blackfish</name>
    <dbReference type="NCBI Taxonomy" id="75939"/>
    <lineage>
        <taxon>Eukaryota</taxon>
        <taxon>Metazoa</taxon>
        <taxon>Chordata</taxon>
        <taxon>Craniata</taxon>
        <taxon>Vertebrata</taxon>
        <taxon>Euteleostomi</taxon>
        <taxon>Actinopterygii</taxon>
        <taxon>Neopterygii</taxon>
        <taxon>Teleostei</taxon>
        <taxon>Protacanthopterygii</taxon>
        <taxon>Esociformes</taxon>
        <taxon>Umbridae</taxon>
        <taxon>Dallia</taxon>
    </lineage>
</organism>
<dbReference type="Proteomes" id="UP001157502">
    <property type="component" value="Chromosome 18"/>
</dbReference>
<evidence type="ECO:0000313" key="1">
    <source>
        <dbReference type="EMBL" id="KAJ7998255.1"/>
    </source>
</evidence>
<keyword evidence="2" id="KW-1185">Reference proteome</keyword>
<dbReference type="EMBL" id="CM055745">
    <property type="protein sequence ID" value="KAJ7998255.1"/>
    <property type="molecule type" value="Genomic_DNA"/>
</dbReference>
<sequence length="155" mass="17716">MSTKKELIWKVFLRLCCLSRNRNLEDSQKGQHAVIMRQAVNETPQPRDHIIWSLCSLVYGNLCCGILAVYYSIKSRDRKVLGDLEGARAHGKTARCFNIVTLTVTLIVVFIVIIVYSVMIPQIMQMKNEHPTFRDRELVEAPGLCSYTKYVIPVS</sequence>
<gene>
    <name evidence="1" type="ORF">DPEC_G00220730</name>
</gene>
<accession>A0ACC2G442</accession>
<comment type="caution">
    <text evidence="1">The sequence shown here is derived from an EMBL/GenBank/DDBJ whole genome shotgun (WGS) entry which is preliminary data.</text>
</comment>
<name>A0ACC2G442_DALPE</name>
<protein>
    <submittedName>
        <fullName evidence="1">Uncharacterized protein</fullName>
    </submittedName>
</protein>
<proteinExistence type="predicted"/>
<evidence type="ECO:0000313" key="2">
    <source>
        <dbReference type="Proteomes" id="UP001157502"/>
    </source>
</evidence>
<reference evidence="1" key="1">
    <citation type="submission" date="2021-05" db="EMBL/GenBank/DDBJ databases">
        <authorList>
            <person name="Pan Q."/>
            <person name="Jouanno E."/>
            <person name="Zahm M."/>
            <person name="Klopp C."/>
            <person name="Cabau C."/>
            <person name="Louis A."/>
            <person name="Berthelot C."/>
            <person name="Parey E."/>
            <person name="Roest Crollius H."/>
            <person name="Montfort J."/>
            <person name="Robinson-Rechavi M."/>
            <person name="Bouchez O."/>
            <person name="Lampietro C."/>
            <person name="Lopez Roques C."/>
            <person name="Donnadieu C."/>
            <person name="Postlethwait J."/>
            <person name="Bobe J."/>
            <person name="Dillon D."/>
            <person name="Chandos A."/>
            <person name="von Hippel F."/>
            <person name="Guiguen Y."/>
        </authorList>
    </citation>
    <scope>NUCLEOTIDE SEQUENCE</scope>
    <source>
        <strain evidence="1">YG-Jan2019</strain>
    </source>
</reference>